<keyword evidence="2" id="KW-1185">Reference proteome</keyword>
<organism evidence="1 2">
    <name type="scientific">Comamonas faecalis</name>
    <dbReference type="NCBI Taxonomy" id="1387849"/>
    <lineage>
        <taxon>Bacteria</taxon>
        <taxon>Pseudomonadati</taxon>
        <taxon>Pseudomonadota</taxon>
        <taxon>Betaproteobacteria</taxon>
        <taxon>Burkholderiales</taxon>
        <taxon>Comamonadaceae</taxon>
        <taxon>Comamonas</taxon>
    </lineage>
</organism>
<name>A0ABP7QQG1_9BURK</name>
<accession>A0ABP7QQG1</accession>
<evidence type="ECO:0000313" key="2">
    <source>
        <dbReference type="Proteomes" id="UP001501627"/>
    </source>
</evidence>
<dbReference type="RefSeq" id="WP_344868229.1">
    <property type="nucleotide sequence ID" value="NZ_BAABBP010000004.1"/>
</dbReference>
<reference evidence="2" key="1">
    <citation type="journal article" date="2019" name="Int. J. Syst. Evol. Microbiol.">
        <title>The Global Catalogue of Microorganisms (GCM) 10K type strain sequencing project: providing services to taxonomists for standard genome sequencing and annotation.</title>
        <authorList>
            <consortium name="The Broad Institute Genomics Platform"/>
            <consortium name="The Broad Institute Genome Sequencing Center for Infectious Disease"/>
            <person name="Wu L."/>
            <person name="Ma J."/>
        </authorList>
    </citation>
    <scope>NUCLEOTIDE SEQUENCE [LARGE SCALE GENOMIC DNA]</scope>
    <source>
        <strain evidence="2">JCM 17561</strain>
    </source>
</reference>
<proteinExistence type="predicted"/>
<protein>
    <submittedName>
        <fullName evidence="1">Uncharacterized protein</fullName>
    </submittedName>
</protein>
<dbReference type="EMBL" id="BAABBP010000004">
    <property type="protein sequence ID" value="GAA3986386.1"/>
    <property type="molecule type" value="Genomic_DNA"/>
</dbReference>
<dbReference type="Proteomes" id="UP001501627">
    <property type="component" value="Unassembled WGS sequence"/>
</dbReference>
<gene>
    <name evidence="1" type="ORF">GCM10022279_06820</name>
</gene>
<comment type="caution">
    <text evidence="1">The sequence shown here is derived from an EMBL/GenBank/DDBJ whole genome shotgun (WGS) entry which is preliminary data.</text>
</comment>
<sequence>MDAQPLLFTLEEDSSGYEVSPQRVPMAVLRAFAKDVEDLLRGDGTEVDVSALEVSIVTGSLAIQTAPIAAPGLWRDMRQLASSERLDGLDKKRREVIERWQKLARSARRCVFGITAPGLAQVRVTVATDFHADDADQWVLVERYLQGEIVEMGGLKKVNAHIRLQDGTLIPVESEREVFRADKVNRLYKIAMARIRAEYNVVTRKYRNARLLGFEEHQQTLDEAQLARLTERGAKAWRDVPGASAWVDALRGSAT</sequence>
<evidence type="ECO:0000313" key="1">
    <source>
        <dbReference type="EMBL" id="GAA3986386.1"/>
    </source>
</evidence>